<keyword evidence="2" id="KW-1185">Reference proteome</keyword>
<accession>M7PCY5</accession>
<reference evidence="2" key="1">
    <citation type="journal article" date="2016" name="Nat. Commun.">
        <title>Genome analysis of three Pneumocystis species reveals adaptation mechanisms to life exclusively in mammalian hosts.</title>
        <authorList>
            <person name="Ma L."/>
            <person name="Chen Z."/>
            <person name="Huang D.W."/>
            <person name="Kutty G."/>
            <person name="Ishihara M."/>
            <person name="Wang H."/>
            <person name="Abouelleil A."/>
            <person name="Bishop L."/>
            <person name="Davey E."/>
            <person name="Deng R."/>
            <person name="Deng X."/>
            <person name="Fan L."/>
            <person name="Fantoni G."/>
            <person name="Fitzgerald M."/>
            <person name="Gogineni E."/>
            <person name="Goldberg J.M."/>
            <person name="Handley G."/>
            <person name="Hu X."/>
            <person name="Huber C."/>
            <person name="Jiao X."/>
            <person name="Jones K."/>
            <person name="Levin J.Z."/>
            <person name="Liu Y."/>
            <person name="Macdonald P."/>
            <person name="Melnikov A."/>
            <person name="Raley C."/>
            <person name="Sassi M."/>
            <person name="Sherman B.T."/>
            <person name="Song X."/>
            <person name="Sykes S."/>
            <person name="Tran B."/>
            <person name="Walsh L."/>
            <person name="Xia Y."/>
            <person name="Yang J."/>
            <person name="Young S."/>
            <person name="Zeng Q."/>
            <person name="Zheng X."/>
            <person name="Stephens R."/>
            <person name="Nusbaum C."/>
            <person name="Birren B.W."/>
            <person name="Azadi P."/>
            <person name="Lempicki R.A."/>
            <person name="Cuomo C.A."/>
            <person name="Kovacs J.A."/>
        </authorList>
    </citation>
    <scope>NUCLEOTIDE SEQUENCE [LARGE SCALE GENOMIC DNA]</scope>
    <source>
        <strain evidence="2">B123</strain>
    </source>
</reference>
<dbReference type="AlphaFoldDB" id="M7PCY5"/>
<evidence type="ECO:0000313" key="1">
    <source>
        <dbReference type="EMBL" id="EMR08304.1"/>
    </source>
</evidence>
<dbReference type="HOGENOM" id="CLU_883151_0_0_1"/>
<dbReference type="GeneID" id="19896834"/>
<organism evidence="1 2">
    <name type="scientific">Pneumocystis murina (strain B123)</name>
    <name type="common">Mouse pneumocystis pneumonia agent</name>
    <name type="synonym">Pneumocystis carinii f. sp. muris</name>
    <dbReference type="NCBI Taxonomy" id="1069680"/>
    <lineage>
        <taxon>Eukaryota</taxon>
        <taxon>Fungi</taxon>
        <taxon>Dikarya</taxon>
        <taxon>Ascomycota</taxon>
        <taxon>Taphrinomycotina</taxon>
        <taxon>Pneumocystomycetes</taxon>
        <taxon>Pneumocystaceae</taxon>
        <taxon>Pneumocystis</taxon>
    </lineage>
</organism>
<sequence>MDPSLTVQDCGHKRTHRRSGAVSLDLGFKGIFSNSKDLGKASSSTLDEAIHDPGSCTVKQKKQDNTEELLVLPNARTSKKRIGFHGWFWAESILSLAYLYFGGSHKKKVSESSGPVVLNVEEHAPPSSICKVTLQPLIDLDAALLTKPNSSLFTASEKFQRPRSATVSSPYFSESGSTYHSSYRNGYTLKRKMSVIIEDADMISTSLLPSSERVSNTLQNVQTATEQSMQVVPTDGKEANVFEKEDIGLNSSKNVLNDDKSIVDIYDFFPVSHVGDTINHDNTLIKMNEQGISKSIKGKWKWRRILGKFLKQRNR</sequence>
<dbReference type="Proteomes" id="UP000011958">
    <property type="component" value="Unassembled WGS sequence"/>
</dbReference>
<evidence type="ECO:0000313" key="2">
    <source>
        <dbReference type="Proteomes" id="UP000011958"/>
    </source>
</evidence>
<name>M7PCY5_PNEMU</name>
<dbReference type="VEuPathDB" id="FungiDB:PNEG_03147"/>
<gene>
    <name evidence="1" type="ORF">PNEG_03147</name>
</gene>
<proteinExistence type="predicted"/>
<protein>
    <submittedName>
        <fullName evidence="1">Uncharacterized protein</fullName>
    </submittedName>
</protein>
<dbReference type="OrthoDB" id="5392499at2759"/>
<comment type="caution">
    <text evidence="1">The sequence shown here is derived from an EMBL/GenBank/DDBJ whole genome shotgun (WGS) entry which is preliminary data.</text>
</comment>
<dbReference type="RefSeq" id="XP_007875207.1">
    <property type="nucleotide sequence ID" value="XM_007877016.1"/>
</dbReference>
<dbReference type="EMBL" id="AFWA02000010">
    <property type="protein sequence ID" value="EMR08304.1"/>
    <property type="molecule type" value="Genomic_DNA"/>
</dbReference>